<protein>
    <submittedName>
        <fullName evidence="1">Uncharacterized protein</fullName>
    </submittedName>
</protein>
<sequence>MAASPIHKNWAFAPSAALLGSLGPISRSRVCDLVNNDPDRPLPAPLRVQQRGIQGCQEIIKGILDGVASDGANKKIFVVDMLPNRFNEWGRSIAELQKEQLRTNQGHEYFFTAYYCDEESKELQSLGSEIAGGFMIPSAVVDAFKNASDTSNLNALKEKVNTFNKKYEGALEVRPSQSEPETTSTPAEASARTLCTPSFKDGDRPIDIEQTRMPSEVLSIEQFESRIELLAKGAATCDPKIQVCVTRGHEIWLQNTTDTDREVKAGELFGLGLANATETPIGLARSVAAKAIPWIVDDDLQILVMCGSNGKRPMSLADLVCHVTRTSGVTSLNLVEHEMTQKPEENGTAPVFRYNAKPKPKVSTVEPSDPPTNTDFMAMRSTWLGSVLKNNFTKLPKSNMASTLWEVKIESGVPSKIMALKPKFWLVCRLSIAAKHAVKLSVN</sequence>
<dbReference type="Proteomes" id="UP001642484">
    <property type="component" value="Unassembled WGS sequence"/>
</dbReference>
<accession>A0ABP0KZV3</accession>
<gene>
    <name evidence="1" type="ORF">CCMP2556_LOCUS18685</name>
</gene>
<reference evidence="1 2" key="1">
    <citation type="submission" date="2024-02" db="EMBL/GenBank/DDBJ databases">
        <authorList>
            <person name="Chen Y."/>
            <person name="Shah S."/>
            <person name="Dougan E. K."/>
            <person name="Thang M."/>
            <person name="Chan C."/>
        </authorList>
    </citation>
    <scope>NUCLEOTIDE SEQUENCE [LARGE SCALE GENOMIC DNA]</scope>
</reference>
<evidence type="ECO:0000313" key="2">
    <source>
        <dbReference type="Proteomes" id="UP001642484"/>
    </source>
</evidence>
<organism evidence="1 2">
    <name type="scientific">Durusdinium trenchii</name>
    <dbReference type="NCBI Taxonomy" id="1381693"/>
    <lineage>
        <taxon>Eukaryota</taxon>
        <taxon>Sar</taxon>
        <taxon>Alveolata</taxon>
        <taxon>Dinophyceae</taxon>
        <taxon>Suessiales</taxon>
        <taxon>Symbiodiniaceae</taxon>
        <taxon>Durusdinium</taxon>
    </lineage>
</organism>
<keyword evidence="2" id="KW-1185">Reference proteome</keyword>
<comment type="caution">
    <text evidence="1">The sequence shown here is derived from an EMBL/GenBank/DDBJ whole genome shotgun (WGS) entry which is preliminary data.</text>
</comment>
<proteinExistence type="predicted"/>
<name>A0ABP0KZV3_9DINO</name>
<evidence type="ECO:0000313" key="1">
    <source>
        <dbReference type="EMBL" id="CAK9032428.1"/>
    </source>
</evidence>
<dbReference type="EMBL" id="CAXAMN010010702">
    <property type="protein sequence ID" value="CAK9032428.1"/>
    <property type="molecule type" value="Genomic_DNA"/>
</dbReference>